<protein>
    <recommendedName>
        <fullName evidence="14">Acyltransferase</fullName>
        <ecNumber evidence="14">2.3.1.-</ecNumber>
    </recommendedName>
</protein>
<evidence type="ECO:0000256" key="10">
    <source>
        <dbReference type="ARBA" id="ARBA00022989"/>
    </source>
</evidence>
<accession>A0A7S4IJ80</accession>
<name>A0A7S4IJ80_9STRA</name>
<dbReference type="InterPro" id="IPR007130">
    <property type="entry name" value="DAGAT"/>
</dbReference>
<keyword evidence="9 14" id="KW-0256">Endoplasmic reticulum</keyword>
<gene>
    <name evidence="15" type="ORF">OAUR00152_LOCUS11875</name>
</gene>
<organism evidence="15">
    <name type="scientific">Odontella aurita</name>
    <dbReference type="NCBI Taxonomy" id="265563"/>
    <lineage>
        <taxon>Eukaryota</taxon>
        <taxon>Sar</taxon>
        <taxon>Stramenopiles</taxon>
        <taxon>Ochrophyta</taxon>
        <taxon>Bacillariophyta</taxon>
        <taxon>Mediophyceae</taxon>
        <taxon>Biddulphiophycidae</taxon>
        <taxon>Eupodiscales</taxon>
        <taxon>Odontellaceae</taxon>
        <taxon>Odontella</taxon>
    </lineage>
</organism>
<dbReference type="EMBL" id="HBKQ01017581">
    <property type="protein sequence ID" value="CAE2230851.1"/>
    <property type="molecule type" value="Transcribed_RNA"/>
</dbReference>
<dbReference type="GO" id="GO:0004144">
    <property type="term" value="F:diacylglycerol O-acyltransferase activity"/>
    <property type="evidence" value="ECO:0007669"/>
    <property type="project" value="TreeGrafter"/>
</dbReference>
<comment type="subcellular location">
    <subcellularLocation>
        <location evidence="1 14">Endoplasmic reticulum membrane</location>
        <topology evidence="1 14">Multi-pass membrane protein</topology>
    </subcellularLocation>
</comment>
<evidence type="ECO:0000256" key="8">
    <source>
        <dbReference type="ARBA" id="ARBA00022798"/>
    </source>
</evidence>
<comment type="similarity">
    <text evidence="4 14">Belongs to the diacylglycerol acyltransferase family.</text>
</comment>
<keyword evidence="11" id="KW-0443">Lipid metabolism</keyword>
<keyword evidence="10 14" id="KW-1133">Transmembrane helix</keyword>
<evidence type="ECO:0000256" key="6">
    <source>
        <dbReference type="ARBA" id="ARBA00022679"/>
    </source>
</evidence>
<reference evidence="15" key="1">
    <citation type="submission" date="2021-01" db="EMBL/GenBank/DDBJ databases">
        <authorList>
            <person name="Corre E."/>
            <person name="Pelletier E."/>
            <person name="Niang G."/>
            <person name="Scheremetjew M."/>
            <person name="Finn R."/>
            <person name="Kale V."/>
            <person name="Holt S."/>
            <person name="Cochrane G."/>
            <person name="Meng A."/>
            <person name="Brown T."/>
            <person name="Cohen L."/>
        </authorList>
    </citation>
    <scope>NUCLEOTIDE SEQUENCE</scope>
    <source>
        <strain evidence="15">Isolate 1302-5</strain>
    </source>
</reference>
<proteinExistence type="inferred from homology"/>
<evidence type="ECO:0000256" key="1">
    <source>
        <dbReference type="ARBA" id="ARBA00004477"/>
    </source>
</evidence>
<comment type="pathway">
    <text evidence="2">Glycerolipid metabolism; triacylglycerol biosynthesis.</text>
</comment>
<evidence type="ECO:0000313" key="15">
    <source>
        <dbReference type="EMBL" id="CAE2230851.1"/>
    </source>
</evidence>
<dbReference type="EC" id="2.3.1.-" evidence="14"/>
<feature type="transmembrane region" description="Helical" evidence="14">
    <location>
        <begin position="39"/>
        <end position="58"/>
    </location>
</feature>
<dbReference type="AlphaFoldDB" id="A0A7S4IJ80"/>
<evidence type="ECO:0000256" key="14">
    <source>
        <dbReference type="RuleBase" id="RU367023"/>
    </source>
</evidence>
<dbReference type="SUPFAM" id="SSF69593">
    <property type="entry name" value="Glycerol-3-phosphate (1)-acyltransferase"/>
    <property type="match status" value="1"/>
</dbReference>
<dbReference type="GO" id="GO:0006071">
    <property type="term" value="P:glycerol metabolic process"/>
    <property type="evidence" value="ECO:0007669"/>
    <property type="project" value="UniProtKB-KW"/>
</dbReference>
<dbReference type="GO" id="GO:0005789">
    <property type="term" value="C:endoplasmic reticulum membrane"/>
    <property type="evidence" value="ECO:0007669"/>
    <property type="project" value="UniProtKB-SubCell"/>
</dbReference>
<feature type="transmembrane region" description="Helical" evidence="14">
    <location>
        <begin position="12"/>
        <end position="33"/>
    </location>
</feature>
<evidence type="ECO:0000256" key="11">
    <source>
        <dbReference type="ARBA" id="ARBA00023098"/>
    </source>
</evidence>
<evidence type="ECO:0000256" key="7">
    <source>
        <dbReference type="ARBA" id="ARBA00022692"/>
    </source>
</evidence>
<evidence type="ECO:0000256" key="12">
    <source>
        <dbReference type="ARBA" id="ARBA00023136"/>
    </source>
</evidence>
<comment type="pathway">
    <text evidence="3">Lipid metabolism.</text>
</comment>
<dbReference type="PANTHER" id="PTHR12317">
    <property type="entry name" value="DIACYLGLYCEROL O-ACYLTRANSFERASE"/>
    <property type="match status" value="1"/>
</dbReference>
<keyword evidence="13" id="KW-0012">Acyltransferase</keyword>
<dbReference type="CDD" id="cd07987">
    <property type="entry name" value="LPLAT_MGAT-like"/>
    <property type="match status" value="1"/>
</dbReference>
<keyword evidence="12 14" id="KW-0472">Membrane</keyword>
<evidence type="ECO:0000256" key="2">
    <source>
        <dbReference type="ARBA" id="ARBA00004771"/>
    </source>
</evidence>
<feature type="transmembrane region" description="Helical" evidence="14">
    <location>
        <begin position="245"/>
        <end position="269"/>
    </location>
</feature>
<keyword evidence="6 14" id="KW-0808">Transferase</keyword>
<dbReference type="PANTHER" id="PTHR12317:SF0">
    <property type="entry name" value="ACYLTRANSFERASE"/>
    <property type="match status" value="1"/>
</dbReference>
<dbReference type="Pfam" id="PF03982">
    <property type="entry name" value="DAGAT"/>
    <property type="match status" value="1"/>
</dbReference>
<evidence type="ECO:0000256" key="13">
    <source>
        <dbReference type="ARBA" id="ARBA00023315"/>
    </source>
</evidence>
<sequence>MRTHKPSFYLKTCAFLWWNWLYATAVSLCLFLLLGSFYYPSTIGLYVLVPYLSYTILFRRDEVNKGNPWPSFSKNFPGFRCLQEYLGLEFKEPLPKELVEAENIDEAQFIFAVFPHGTNVDYRIIMDGMLGKVLPNVAKKLRVLSASVLFRLPLVREFSLWTHCIDARRFVAEKNLDNGMSLLVIPGGMDEQLRTVYGKETIFLSKRKGFIKLAMRQGIPIVPVYIFGCSDMFRTSNAFFRFRLWIMKTVGACIPLCMGLAGSFCPLPIKTTVVFGKPMAFEIKKVGAPSVEEVNRAHATFTDAVLNLFDEHKNALGYGDRELHIL</sequence>
<keyword evidence="7 14" id="KW-0812">Transmembrane</keyword>
<evidence type="ECO:0000256" key="5">
    <source>
        <dbReference type="ARBA" id="ARBA00022516"/>
    </source>
</evidence>
<dbReference type="GO" id="GO:0019432">
    <property type="term" value="P:triglyceride biosynthetic process"/>
    <property type="evidence" value="ECO:0007669"/>
    <property type="project" value="TreeGrafter"/>
</dbReference>
<keyword evidence="5" id="KW-0444">Lipid biosynthesis</keyword>
<evidence type="ECO:0000256" key="4">
    <source>
        <dbReference type="ARBA" id="ARBA00005420"/>
    </source>
</evidence>
<keyword evidence="8" id="KW-0319">Glycerol metabolism</keyword>
<evidence type="ECO:0000256" key="9">
    <source>
        <dbReference type="ARBA" id="ARBA00022824"/>
    </source>
</evidence>
<evidence type="ECO:0000256" key="3">
    <source>
        <dbReference type="ARBA" id="ARBA00005189"/>
    </source>
</evidence>